<sequence length="84" mass="9707">MKEIRSANMDYVLLEGDDGEPLLDVLVGTIAMFPRRVRLTADEYQRMLSDEAYTREFAISVRREPKKFAGRYEDHPAHAFGSQK</sequence>
<dbReference type="EMBL" id="CP089983">
    <property type="protein sequence ID" value="WXB10499.1"/>
    <property type="molecule type" value="Genomic_DNA"/>
</dbReference>
<dbReference type="Proteomes" id="UP001374803">
    <property type="component" value="Chromosome"/>
</dbReference>
<organism evidence="1 2">
    <name type="scientific">Pendulispora rubella</name>
    <dbReference type="NCBI Taxonomy" id="2741070"/>
    <lineage>
        <taxon>Bacteria</taxon>
        <taxon>Pseudomonadati</taxon>
        <taxon>Myxococcota</taxon>
        <taxon>Myxococcia</taxon>
        <taxon>Myxococcales</taxon>
        <taxon>Sorangiineae</taxon>
        <taxon>Pendulisporaceae</taxon>
        <taxon>Pendulispora</taxon>
    </lineage>
</organism>
<keyword evidence="2" id="KW-1185">Reference proteome</keyword>
<proteinExistence type="predicted"/>
<evidence type="ECO:0000313" key="1">
    <source>
        <dbReference type="EMBL" id="WXB10499.1"/>
    </source>
</evidence>
<gene>
    <name evidence="1" type="ORF">LVJ94_25135</name>
</gene>
<reference evidence="1" key="1">
    <citation type="submission" date="2021-12" db="EMBL/GenBank/DDBJ databases">
        <title>Discovery of the Pendulisporaceae a myxobacterial family with distinct sporulation behavior and unique specialized metabolism.</title>
        <authorList>
            <person name="Garcia R."/>
            <person name="Popoff A."/>
            <person name="Bader C.D."/>
            <person name="Loehr J."/>
            <person name="Walesch S."/>
            <person name="Walt C."/>
            <person name="Boldt J."/>
            <person name="Bunk B."/>
            <person name="Haeckl F.J.F.P.J."/>
            <person name="Gunesch A.P."/>
            <person name="Birkelbach J."/>
            <person name="Nuebel U."/>
            <person name="Pietschmann T."/>
            <person name="Bach T."/>
            <person name="Mueller R."/>
        </authorList>
    </citation>
    <scope>NUCLEOTIDE SEQUENCE</scope>
    <source>
        <strain evidence="1">MSr11367</strain>
    </source>
</reference>
<evidence type="ECO:0000313" key="2">
    <source>
        <dbReference type="Proteomes" id="UP001374803"/>
    </source>
</evidence>
<name>A0ABZ2LLM2_9BACT</name>
<dbReference type="RefSeq" id="WP_394840173.1">
    <property type="nucleotide sequence ID" value="NZ_CP089929.1"/>
</dbReference>
<accession>A0ABZ2LLM2</accession>
<protein>
    <submittedName>
        <fullName evidence="1">Uncharacterized protein</fullName>
    </submittedName>
</protein>